<organism evidence="1 2">
    <name type="scientific">Penicillium italicum</name>
    <name type="common">Blue mold</name>
    <dbReference type="NCBI Taxonomy" id="40296"/>
    <lineage>
        <taxon>Eukaryota</taxon>
        <taxon>Fungi</taxon>
        <taxon>Dikarya</taxon>
        <taxon>Ascomycota</taxon>
        <taxon>Pezizomycotina</taxon>
        <taxon>Eurotiomycetes</taxon>
        <taxon>Eurotiomycetidae</taxon>
        <taxon>Eurotiales</taxon>
        <taxon>Aspergillaceae</taxon>
        <taxon>Penicillium</taxon>
    </lineage>
</organism>
<dbReference type="Proteomes" id="UP000030104">
    <property type="component" value="Unassembled WGS sequence"/>
</dbReference>
<dbReference type="EMBL" id="JQGA01001484">
    <property type="protein sequence ID" value="KGO65714.1"/>
    <property type="molecule type" value="Genomic_DNA"/>
</dbReference>
<dbReference type="HOGENOM" id="CLU_3377294_0_0_1"/>
<comment type="caution">
    <text evidence="1">The sequence shown here is derived from an EMBL/GenBank/DDBJ whole genome shotgun (WGS) entry which is preliminary data.</text>
</comment>
<evidence type="ECO:0000313" key="2">
    <source>
        <dbReference type="Proteomes" id="UP000030104"/>
    </source>
</evidence>
<name>A0A0A2KD63_PENIT</name>
<sequence length="34" mass="3922">MSILHALSCVYRATLYVNIGLDSSRLSPRRREGW</sequence>
<proteinExistence type="predicted"/>
<keyword evidence="2" id="KW-1185">Reference proteome</keyword>
<gene>
    <name evidence="1" type="ORF">PITC_007030</name>
</gene>
<reference evidence="1 2" key="1">
    <citation type="journal article" date="2015" name="Mol. Plant Microbe Interact.">
        <title>Genome, transcriptome, and functional analyses of Penicillium expansum provide new insights into secondary metabolism and pathogenicity.</title>
        <authorList>
            <person name="Ballester A.R."/>
            <person name="Marcet-Houben M."/>
            <person name="Levin E."/>
            <person name="Sela N."/>
            <person name="Selma-Lazaro C."/>
            <person name="Carmona L."/>
            <person name="Wisniewski M."/>
            <person name="Droby S."/>
            <person name="Gonzalez-Candelas L."/>
            <person name="Gabaldon T."/>
        </authorList>
    </citation>
    <scope>NUCLEOTIDE SEQUENCE [LARGE SCALE GENOMIC DNA]</scope>
    <source>
        <strain evidence="1 2">PHI-1</strain>
    </source>
</reference>
<evidence type="ECO:0000313" key="1">
    <source>
        <dbReference type="EMBL" id="KGO65714.1"/>
    </source>
</evidence>
<protein>
    <submittedName>
        <fullName evidence="1">Uncharacterized protein</fullName>
    </submittedName>
</protein>
<dbReference type="AlphaFoldDB" id="A0A0A2KD63"/>
<accession>A0A0A2KD63</accession>